<proteinExistence type="predicted"/>
<reference evidence="1 3" key="2">
    <citation type="submission" date="2018-11" db="EMBL/GenBank/DDBJ databases">
        <authorList>
            <consortium name="Pathogen Informatics"/>
        </authorList>
    </citation>
    <scope>NUCLEOTIDE SEQUENCE [LARGE SCALE GENOMIC DNA]</scope>
</reference>
<evidence type="ECO:0000313" key="3">
    <source>
        <dbReference type="Proteomes" id="UP000274756"/>
    </source>
</evidence>
<organism evidence="2 4">
    <name type="scientific">Dracunculus medinensis</name>
    <name type="common">Guinea worm</name>
    <dbReference type="NCBI Taxonomy" id="318479"/>
    <lineage>
        <taxon>Eukaryota</taxon>
        <taxon>Metazoa</taxon>
        <taxon>Ecdysozoa</taxon>
        <taxon>Nematoda</taxon>
        <taxon>Chromadorea</taxon>
        <taxon>Rhabditida</taxon>
        <taxon>Spirurina</taxon>
        <taxon>Dracunculoidea</taxon>
        <taxon>Dracunculidae</taxon>
        <taxon>Dracunculus</taxon>
    </lineage>
</organism>
<gene>
    <name evidence="1" type="ORF">DME_LOCUS6616</name>
</gene>
<dbReference type="Proteomes" id="UP000038040">
    <property type="component" value="Unplaced"/>
</dbReference>
<reference evidence="4" key="1">
    <citation type="submission" date="2017-02" db="UniProtKB">
        <authorList>
            <consortium name="WormBaseParasite"/>
        </authorList>
    </citation>
    <scope>IDENTIFICATION</scope>
</reference>
<evidence type="ECO:0000313" key="4">
    <source>
        <dbReference type="WBParaSite" id="DME_0000225601-mRNA-1"/>
    </source>
</evidence>
<sequence>MNCKEQYFIAPKLAVAGLMMYSQSAAWRLTVHRDSSSLQVSMDSNMDECSIAIPYCFTGSLMYLNEATLLNNCRLRYARKQIYVCSF</sequence>
<keyword evidence="3" id="KW-1185">Reference proteome</keyword>
<name>A0A0N4U5V1_DRAME</name>
<accession>A0A0N4U5V1</accession>
<dbReference type="WBParaSite" id="DME_0000225601-mRNA-1">
    <property type="protein sequence ID" value="DME_0000225601-mRNA-1"/>
    <property type="gene ID" value="DME_0000225601"/>
</dbReference>
<dbReference type="AlphaFoldDB" id="A0A0N4U5V1"/>
<protein>
    <submittedName>
        <fullName evidence="4">Secreted protein</fullName>
    </submittedName>
</protein>
<dbReference type="EMBL" id="UYYG01001156">
    <property type="protein sequence ID" value="VDN56643.1"/>
    <property type="molecule type" value="Genomic_DNA"/>
</dbReference>
<evidence type="ECO:0000313" key="1">
    <source>
        <dbReference type="EMBL" id="VDN56643.1"/>
    </source>
</evidence>
<dbReference type="Proteomes" id="UP000274756">
    <property type="component" value="Unassembled WGS sequence"/>
</dbReference>
<dbReference type="OrthoDB" id="6108017at2759"/>
<evidence type="ECO:0000313" key="2">
    <source>
        <dbReference type="Proteomes" id="UP000038040"/>
    </source>
</evidence>